<evidence type="ECO:0000256" key="10">
    <source>
        <dbReference type="ARBA" id="ARBA00023235"/>
    </source>
</evidence>
<comment type="catalytic activity">
    <reaction evidence="12">
        <text>ATP + H2O = ADP + phosphate + H(+)</text>
        <dbReference type="Rhea" id="RHEA:13065"/>
        <dbReference type="ChEBI" id="CHEBI:15377"/>
        <dbReference type="ChEBI" id="CHEBI:15378"/>
        <dbReference type="ChEBI" id="CHEBI:30616"/>
        <dbReference type="ChEBI" id="CHEBI:43474"/>
        <dbReference type="ChEBI" id="CHEBI:456216"/>
        <dbReference type="EC" id="5.6.2.4"/>
    </reaction>
</comment>
<dbReference type="NCBIfam" id="TIGR00595">
    <property type="entry name" value="priA"/>
    <property type="match status" value="1"/>
</dbReference>
<dbReference type="GO" id="GO:0006270">
    <property type="term" value="P:DNA replication initiation"/>
    <property type="evidence" value="ECO:0007669"/>
    <property type="project" value="TreeGrafter"/>
</dbReference>
<dbReference type="SUPFAM" id="SSF52540">
    <property type="entry name" value="P-loop containing nucleoside triphosphate hydrolases"/>
    <property type="match status" value="2"/>
</dbReference>
<dbReference type="GO" id="GO:0043138">
    <property type="term" value="F:3'-5' DNA helicase activity"/>
    <property type="evidence" value="ECO:0007669"/>
    <property type="project" value="UniProtKB-EC"/>
</dbReference>
<dbReference type="EC" id="5.6.2.4" evidence="11"/>
<evidence type="ECO:0000259" key="14">
    <source>
        <dbReference type="PROSITE" id="PS51194"/>
    </source>
</evidence>
<accession>A0A644T0R8</accession>
<dbReference type="NCBIfam" id="NF004066">
    <property type="entry name" value="PRK05580.1-3"/>
    <property type="match status" value="1"/>
</dbReference>
<dbReference type="InterPro" id="IPR040498">
    <property type="entry name" value="PriA_CRR"/>
</dbReference>
<comment type="caution">
    <text evidence="15">The sequence shown here is derived from an EMBL/GenBank/DDBJ whole genome shotgun (WGS) entry which is preliminary data.</text>
</comment>
<dbReference type="GO" id="GO:0046872">
    <property type="term" value="F:metal ion binding"/>
    <property type="evidence" value="ECO:0007669"/>
    <property type="project" value="UniProtKB-KW"/>
</dbReference>
<keyword evidence="4" id="KW-0547">Nucleotide-binding</keyword>
<dbReference type="GO" id="GO:1990077">
    <property type="term" value="C:primosome complex"/>
    <property type="evidence" value="ECO:0007669"/>
    <property type="project" value="UniProtKB-KW"/>
</dbReference>
<dbReference type="SMART" id="SM00490">
    <property type="entry name" value="HELICc"/>
    <property type="match status" value="1"/>
</dbReference>
<dbReference type="Pfam" id="PF17764">
    <property type="entry name" value="PriA_3primeBD"/>
    <property type="match status" value="1"/>
</dbReference>
<dbReference type="PANTHER" id="PTHR30580">
    <property type="entry name" value="PRIMOSOMAL PROTEIN N"/>
    <property type="match status" value="1"/>
</dbReference>
<dbReference type="AlphaFoldDB" id="A0A644T0R8"/>
<evidence type="ECO:0000256" key="4">
    <source>
        <dbReference type="ARBA" id="ARBA00022741"/>
    </source>
</evidence>
<dbReference type="PROSITE" id="PS51194">
    <property type="entry name" value="HELICASE_CTER"/>
    <property type="match status" value="1"/>
</dbReference>
<keyword evidence="10" id="KW-0413">Isomerase</keyword>
<dbReference type="CDD" id="cd17929">
    <property type="entry name" value="DEXHc_priA"/>
    <property type="match status" value="1"/>
</dbReference>
<dbReference type="Pfam" id="PF00271">
    <property type="entry name" value="Helicase_C"/>
    <property type="match status" value="1"/>
</dbReference>
<keyword evidence="7" id="KW-0862">Zinc</keyword>
<dbReference type="PANTHER" id="PTHR30580:SF0">
    <property type="entry name" value="PRIMOSOMAL PROTEIN N"/>
    <property type="match status" value="1"/>
</dbReference>
<keyword evidence="3" id="KW-0479">Metal-binding</keyword>
<dbReference type="PROSITE" id="PS51192">
    <property type="entry name" value="HELICASE_ATP_BIND_1"/>
    <property type="match status" value="1"/>
</dbReference>
<reference evidence="15" key="1">
    <citation type="submission" date="2019-08" db="EMBL/GenBank/DDBJ databases">
        <authorList>
            <person name="Kucharzyk K."/>
            <person name="Murdoch R.W."/>
            <person name="Higgins S."/>
            <person name="Loffler F."/>
        </authorList>
    </citation>
    <scope>NUCLEOTIDE SEQUENCE</scope>
</reference>
<proteinExistence type="inferred from homology"/>
<dbReference type="Gene3D" id="3.40.50.300">
    <property type="entry name" value="P-loop containing nucleotide triphosphate hydrolases"/>
    <property type="match status" value="2"/>
</dbReference>
<evidence type="ECO:0000313" key="15">
    <source>
        <dbReference type="EMBL" id="MPL60505.1"/>
    </source>
</evidence>
<organism evidence="15">
    <name type="scientific">bioreactor metagenome</name>
    <dbReference type="NCBI Taxonomy" id="1076179"/>
    <lineage>
        <taxon>unclassified sequences</taxon>
        <taxon>metagenomes</taxon>
        <taxon>ecological metagenomes</taxon>
    </lineage>
</organism>
<evidence type="ECO:0000259" key="13">
    <source>
        <dbReference type="PROSITE" id="PS51192"/>
    </source>
</evidence>
<dbReference type="GO" id="GO:0006269">
    <property type="term" value="P:DNA replication, synthesis of primer"/>
    <property type="evidence" value="ECO:0007669"/>
    <property type="project" value="UniProtKB-KW"/>
</dbReference>
<evidence type="ECO:0000256" key="5">
    <source>
        <dbReference type="ARBA" id="ARBA00022801"/>
    </source>
</evidence>
<dbReference type="InterPro" id="IPR001650">
    <property type="entry name" value="Helicase_C-like"/>
</dbReference>
<dbReference type="GO" id="GO:0005524">
    <property type="term" value="F:ATP binding"/>
    <property type="evidence" value="ECO:0007669"/>
    <property type="project" value="UniProtKB-KW"/>
</dbReference>
<dbReference type="Gene3D" id="3.40.1440.60">
    <property type="entry name" value="PriA, 3(prime) DNA-binding domain"/>
    <property type="match status" value="1"/>
</dbReference>
<dbReference type="CDD" id="cd18804">
    <property type="entry name" value="SF2_C_priA"/>
    <property type="match status" value="1"/>
</dbReference>
<keyword evidence="1" id="KW-0639">Primosome</keyword>
<gene>
    <name evidence="15" type="primary">priA_4</name>
    <name evidence="15" type="ORF">SDC9_06066</name>
</gene>
<protein>
    <recommendedName>
        <fullName evidence="11">DNA 3'-5' helicase</fullName>
        <ecNumber evidence="11">5.6.2.4</ecNumber>
    </recommendedName>
</protein>
<keyword evidence="2" id="KW-0235">DNA replication</keyword>
<dbReference type="EMBL" id="VSSQ01000012">
    <property type="protein sequence ID" value="MPL60505.1"/>
    <property type="molecule type" value="Genomic_DNA"/>
</dbReference>
<dbReference type="GO" id="GO:0006310">
    <property type="term" value="P:DNA recombination"/>
    <property type="evidence" value="ECO:0007669"/>
    <property type="project" value="InterPro"/>
</dbReference>
<dbReference type="InterPro" id="IPR027417">
    <property type="entry name" value="P-loop_NTPase"/>
</dbReference>
<dbReference type="SMART" id="SM00487">
    <property type="entry name" value="DEXDc"/>
    <property type="match status" value="1"/>
</dbReference>
<evidence type="ECO:0000256" key="8">
    <source>
        <dbReference type="ARBA" id="ARBA00022840"/>
    </source>
</evidence>
<dbReference type="GO" id="GO:0016887">
    <property type="term" value="F:ATP hydrolysis activity"/>
    <property type="evidence" value="ECO:0007669"/>
    <property type="project" value="RHEA"/>
</dbReference>
<feature type="domain" description="Helicase ATP-binding" evidence="13">
    <location>
        <begin position="313"/>
        <end position="479"/>
    </location>
</feature>
<evidence type="ECO:0000256" key="12">
    <source>
        <dbReference type="ARBA" id="ARBA00048988"/>
    </source>
</evidence>
<dbReference type="InterPro" id="IPR042115">
    <property type="entry name" value="PriA_3primeBD_sf"/>
</dbReference>
<evidence type="ECO:0000256" key="9">
    <source>
        <dbReference type="ARBA" id="ARBA00023125"/>
    </source>
</evidence>
<evidence type="ECO:0000256" key="2">
    <source>
        <dbReference type="ARBA" id="ARBA00022705"/>
    </source>
</evidence>
<name>A0A644T0R8_9ZZZZ</name>
<evidence type="ECO:0000256" key="3">
    <source>
        <dbReference type="ARBA" id="ARBA00022723"/>
    </source>
</evidence>
<keyword evidence="9" id="KW-0238">DNA-binding</keyword>
<dbReference type="Pfam" id="PF00270">
    <property type="entry name" value="DEAD"/>
    <property type="match status" value="1"/>
</dbReference>
<feature type="domain" description="Helicase C-terminal" evidence="14">
    <location>
        <begin position="576"/>
        <end position="750"/>
    </location>
</feature>
<dbReference type="Pfam" id="PF18074">
    <property type="entry name" value="PriA_C"/>
    <property type="match status" value="1"/>
</dbReference>
<dbReference type="GO" id="GO:0006302">
    <property type="term" value="P:double-strand break repair"/>
    <property type="evidence" value="ECO:0007669"/>
    <property type="project" value="InterPro"/>
</dbReference>
<evidence type="ECO:0000256" key="7">
    <source>
        <dbReference type="ARBA" id="ARBA00022833"/>
    </source>
</evidence>
<dbReference type="Pfam" id="PF18319">
    <property type="entry name" value="Zn_ribbon_PriA"/>
    <property type="match status" value="1"/>
</dbReference>
<evidence type="ECO:0000256" key="6">
    <source>
        <dbReference type="ARBA" id="ARBA00022806"/>
    </source>
</evidence>
<keyword evidence="5 15" id="KW-0378">Hydrolase</keyword>
<dbReference type="InterPro" id="IPR005259">
    <property type="entry name" value="PriA"/>
</dbReference>
<dbReference type="InterPro" id="IPR041222">
    <property type="entry name" value="PriA_3primeBD"/>
</dbReference>
<evidence type="ECO:0000256" key="11">
    <source>
        <dbReference type="ARBA" id="ARBA00034808"/>
    </source>
</evidence>
<dbReference type="GO" id="GO:0003677">
    <property type="term" value="F:DNA binding"/>
    <property type="evidence" value="ECO:0007669"/>
    <property type="project" value="UniProtKB-KW"/>
</dbReference>
<dbReference type="HAMAP" id="MF_00983">
    <property type="entry name" value="PriA"/>
    <property type="match status" value="1"/>
</dbReference>
<evidence type="ECO:0000256" key="1">
    <source>
        <dbReference type="ARBA" id="ARBA00022515"/>
    </source>
</evidence>
<dbReference type="FunFam" id="3.40.50.300:FF:000489">
    <property type="entry name" value="Primosome assembly protein PriA"/>
    <property type="match status" value="1"/>
</dbReference>
<dbReference type="InterPro" id="IPR011545">
    <property type="entry name" value="DEAD/DEAH_box_helicase_dom"/>
</dbReference>
<dbReference type="InterPro" id="IPR041236">
    <property type="entry name" value="PriA_C"/>
</dbReference>
<keyword evidence="6" id="KW-0347">Helicase</keyword>
<keyword evidence="8" id="KW-0067">ATP-binding</keyword>
<dbReference type="InterPro" id="IPR014001">
    <property type="entry name" value="Helicase_ATP-bd"/>
</dbReference>
<sequence>MKRKGENRYLSFSLLARRLAVVHLGNIAQIIVNVTAKSLNKPFSYTIPDQLCFLEVGYRVLVPFGPQKVEGFIIGITDGDTTNLKPVISALDDYAWFDDNMLRTAAWISKFYLCTLAEALRLFVPGKTGIKTEFVYSVHENTDPKETLAFLTKRPDIYQKVFSFIEINSIARLPELKAHFGENVLKIISALIAKKLVSRKTIAHSTKRIKYQNTLTLAVTKQTASTKLADLVHRPAQQRLLTLLIEKSSLTSQDLKELHIAQSTVKKLVDIRIARIIKTQILRDSYAQDFVCHPPKIALTPQQQECTRSISKAILSQSYHSFLIHGITGSGKTQVYIEAVAQTRRNNRQAIVLVPEIALTSQIVARFKAEFNDDVVVIHSRLSIAERYDAWQKLRTNQAGIAIGARSAIFAPLTDLGLVIIDEEHEFAYKQEDSPRYHARQIAEIRCRLDSAVIILGSATPSIETYYKALLNKHTLLTIKDRIDGSALPDVTVVDMREELRKGRRNVLSLPLQQLLTHTIANGEQAILLLNRRGYATFVLCRECGHVMECVHCSSTLVYHTSGNTLRCHYCQSNNAVPDTCPKCDSRYIRYFGTGTQKLEQELLKLWPHIRVIRMDQDTTCGKMAHGKILTDFASGKYDLLLGTQMVAKGHDIKNVTAVGIIAADTTLNLPDFRAAERTFSLLTQAAGRAGRGNKPGKVIIQTYNPDHYAVQSGASQDYLAFYKTEITHRKELFYPPFSQIIKITITATDEQLVRRHAEDIASQLRQIVNSQPYAEIIGPFNAATFKVKDSFRVNLIIKTLQLSTIRQHIHTLGLNEHSNVYIDIEPMNVM</sequence>